<organism evidence="2 3">
    <name type="scientific">Bdellovibrio svalbardensis</name>
    <dbReference type="NCBI Taxonomy" id="2972972"/>
    <lineage>
        <taxon>Bacteria</taxon>
        <taxon>Pseudomonadati</taxon>
        <taxon>Bdellovibrionota</taxon>
        <taxon>Bdellovibrionia</taxon>
        <taxon>Bdellovibrionales</taxon>
        <taxon>Pseudobdellovibrionaceae</taxon>
        <taxon>Bdellovibrio</taxon>
    </lineage>
</organism>
<protein>
    <submittedName>
        <fullName evidence="2">DUF2252 family protein</fullName>
    </submittedName>
</protein>
<feature type="signal peptide" evidence="1">
    <location>
        <begin position="1"/>
        <end position="18"/>
    </location>
</feature>
<name>A0ABT6DJQ9_9BACT</name>
<evidence type="ECO:0000256" key="1">
    <source>
        <dbReference type="SAM" id="SignalP"/>
    </source>
</evidence>
<proteinExistence type="predicted"/>
<reference evidence="2" key="1">
    <citation type="submission" date="2022-08" db="EMBL/GenBank/DDBJ databases">
        <title>Novel Bdellovibrio Species Isolated from Svalbard: Designation Bdellovibrio svalbardensis.</title>
        <authorList>
            <person name="Mitchell R.J."/>
            <person name="Choi S.Y."/>
        </authorList>
    </citation>
    <scope>NUCLEOTIDE SEQUENCE</scope>
    <source>
        <strain evidence="2">PAP01</strain>
    </source>
</reference>
<accession>A0ABT6DJQ9</accession>
<sequence>MITFLTVAALFTPTFASANGPSCTTLFTESSAIKPLLTGAWRKSSADLFMGFRSNAPHYWNWLHAQSSPLFSVRGVVSGDPHILNFGDVQLKEGGRKYSLVDVDDSGVNAPLAGDFLRYYVGNRISPFKVDKQDLYQAYVDGLNGKKMDKPDYLKKVEDKSDGDLSARQEKYLAKVTANDRFSEGAELQPLSIAPAEIQNLYAQSSATFKALMKDYQVLDSGFKTKDSGGSQGLARFWFLLESNGERHVWEFKLENDPATSLYSAQPQAMSRFQKVSETYRPSAEVLGPYQFVTVGENVFLLRERLAHFIDLDPAKMTGKKDLENGQQMSLYLANKMGQWQSKQPASSDLAKILADKNSFEEFNNLAEKYIQVMKDEAQK</sequence>
<evidence type="ECO:0000313" key="3">
    <source>
        <dbReference type="Proteomes" id="UP001152321"/>
    </source>
</evidence>
<evidence type="ECO:0000313" key="2">
    <source>
        <dbReference type="EMBL" id="MDG0817102.1"/>
    </source>
</evidence>
<feature type="chain" id="PRO_5046115384" evidence="1">
    <location>
        <begin position="19"/>
        <end position="380"/>
    </location>
</feature>
<dbReference type="RefSeq" id="WP_277578578.1">
    <property type="nucleotide sequence ID" value="NZ_JANRMI010000003.1"/>
</dbReference>
<keyword evidence="1" id="KW-0732">Signal</keyword>
<keyword evidence="3" id="KW-1185">Reference proteome</keyword>
<comment type="caution">
    <text evidence="2">The sequence shown here is derived from an EMBL/GenBank/DDBJ whole genome shotgun (WGS) entry which is preliminary data.</text>
</comment>
<gene>
    <name evidence="2" type="ORF">NWE73_12040</name>
</gene>
<dbReference type="EMBL" id="JANRMI010000003">
    <property type="protein sequence ID" value="MDG0817102.1"/>
    <property type="molecule type" value="Genomic_DNA"/>
</dbReference>
<dbReference type="Proteomes" id="UP001152321">
    <property type="component" value="Unassembled WGS sequence"/>
</dbReference>